<evidence type="ECO:0000313" key="3">
    <source>
        <dbReference type="EMBL" id="EFZ36868.1"/>
    </source>
</evidence>
<comment type="caution">
    <text evidence="3">The sequence shown here is derived from an EMBL/GenBank/DDBJ whole genome shotgun (WGS) entry which is preliminary data.</text>
</comment>
<dbReference type="RefSeq" id="WP_004369954.1">
    <property type="nucleotide sequence ID" value="NZ_GL833119.1"/>
</dbReference>
<feature type="domain" description="Non-reducing end beta-L-arabinofuranosidase-like GH127 middle" evidence="2">
    <location>
        <begin position="437"/>
        <end position="531"/>
    </location>
</feature>
<dbReference type="InterPro" id="IPR049046">
    <property type="entry name" value="Beta-AFase-like_GH127_middle"/>
</dbReference>
<accession>E7RRI0</accession>
<keyword evidence="4" id="KW-1185">Reference proteome</keyword>
<dbReference type="InterPro" id="IPR049174">
    <property type="entry name" value="Beta-AFase-like"/>
</dbReference>
<dbReference type="HOGENOM" id="CLU_016354_0_0_10"/>
<dbReference type="PANTHER" id="PTHR43465:SF1">
    <property type="entry name" value="NON-REDUCING END BETA-L-ARABINOFURANOSIDASE"/>
    <property type="match status" value="1"/>
</dbReference>
<sequence>MKGTISTVLALGLLGSQVQAQNIDYTAKKIAVCKANAKNQVHFVPLEIGEIRPTGWLLDWAKDAAAGITGHLDEYEPVYGNGWRGFGFKARGADERDGTGWPIEQCSYWLDGGVKLGYILNDERLIQKTSERLDLVVNGVLRGASTFIYWKPDTIVKDGFNNWGHGIMGRALVSYYQATHNPKILQALEKVYTEYRMIAPSDRDMLTLDTALIRGATNVDAMTETFLSTGNRTIMDSIIAYSNHDNVEKLNRKLCAMTDRSGRGFESLHGVTFYETSRVPAIMSIWTGKQWEMDATKNFIDWGLRYNEMPYGLTSAQEWLSGAGSMHHIETCIVPASMWTYTWLMRITGEKSWGDRIENVFFNAGAGSIARDFKTMSYYQTPNRFSEDLPEDPSIPGPGDQKFTPFGYEVLCCVGSCNWIIPNYISNMWMATIDGGLAFTLYGPCTVTKHLNGADVRIVCNTDYPYGEKLDITFNTTHSINMPLYFRLPSWCTKPAIKVNGRLVSARPVDGFARIDRTWTDGDKIELRFPMHVSVTQGRETPYPRAHYFNGGFGAPTPAYKDTVANQPYEYVNYGPLLFALPLYDVDENKVVRGQKFNYALDIHPARLASEVRVQRSQMPVRWRWKIDKAPIKLQVKARETEWKPSITAPLPQQPVTGGADKTITLVPYSCTKFHVTMFPVTKRTWIKD</sequence>
<reference evidence="3" key="1">
    <citation type="submission" date="2011-01" db="EMBL/GenBank/DDBJ databases">
        <authorList>
            <person name="Muzny D."/>
            <person name="Qin X."/>
            <person name="Buhay C."/>
            <person name="Dugan-Rocha S."/>
            <person name="Ding Y."/>
            <person name="Chen G."/>
            <person name="Hawes A."/>
            <person name="Holder M."/>
            <person name="Jhangiani S."/>
            <person name="Johnson A."/>
            <person name="Khan Z."/>
            <person name="Li Z."/>
            <person name="Liu W."/>
            <person name="Liu X."/>
            <person name="Perez L."/>
            <person name="Shen H."/>
            <person name="Wang Q."/>
            <person name="Watt J."/>
            <person name="Xi L."/>
            <person name="Xin Y."/>
            <person name="Zhou J."/>
            <person name="Deng J."/>
            <person name="Jiang H."/>
            <person name="Liu Y."/>
            <person name="Qu J."/>
            <person name="Song X.-Z."/>
            <person name="Zhang L."/>
            <person name="Villasana D."/>
            <person name="Johnson A."/>
            <person name="Liu J."/>
            <person name="Liyanage D."/>
            <person name="Lorensuhewa L."/>
            <person name="Robinson T."/>
            <person name="Song A."/>
            <person name="Song B.-B."/>
            <person name="Dinh H."/>
            <person name="Thornton R."/>
            <person name="Coyle M."/>
            <person name="Francisco L."/>
            <person name="Jackson L."/>
            <person name="Javaid M."/>
            <person name="Korchina V."/>
            <person name="Kovar C."/>
            <person name="Mata R."/>
            <person name="Mathew T."/>
            <person name="Ngo R."/>
            <person name="Nguyen L."/>
            <person name="Nguyen N."/>
            <person name="Okwuonu G."/>
            <person name="Ongeri F."/>
            <person name="Pham C."/>
            <person name="Simmons D."/>
            <person name="Wilczek-Boney K."/>
            <person name="Hale W."/>
            <person name="Jakkamsetti A."/>
            <person name="Pham P."/>
            <person name="Ruth R."/>
            <person name="San Lucas F."/>
            <person name="Warren J."/>
            <person name="Zhang J."/>
            <person name="Zhao Z."/>
            <person name="Zhou C."/>
            <person name="Zhu D."/>
            <person name="Lee S."/>
            <person name="Bess C."/>
            <person name="Blankenburg K."/>
            <person name="Forbes L."/>
            <person name="Fu Q."/>
            <person name="Gubbala S."/>
            <person name="Hirani K."/>
            <person name="Jayaseelan J.C."/>
            <person name="Lara F."/>
            <person name="Munidasa M."/>
            <person name="Palculict T."/>
            <person name="Patil S."/>
            <person name="Pu L.-L."/>
            <person name="Saada N."/>
            <person name="Tang L."/>
            <person name="Weissenberger G."/>
            <person name="Zhu Y."/>
            <person name="Hemphill L."/>
            <person name="Shang Y."/>
            <person name="Youmans B."/>
            <person name="Ayvaz T."/>
            <person name="Ross M."/>
            <person name="Santibanez J."/>
            <person name="Aqrawi P."/>
            <person name="Gross S."/>
            <person name="Joshi V."/>
            <person name="Fowler G."/>
            <person name="Nazareth L."/>
            <person name="Reid J."/>
            <person name="Worley K."/>
            <person name="Petrosino J."/>
            <person name="Highlander S."/>
            <person name="Gibbs R."/>
        </authorList>
    </citation>
    <scope>NUCLEOTIDE SEQUENCE [LARGE SCALE GENOMIC DNA]</scope>
    <source>
        <strain evidence="3">ATCC 33269</strain>
    </source>
</reference>
<dbReference type="eggNOG" id="COG3533">
    <property type="taxonomic scope" value="Bacteria"/>
</dbReference>
<feature type="chain" id="PRO_5003224178" description="Non-reducing end beta-L-arabinofuranosidase-like GH127 middle domain-containing protein" evidence="1">
    <location>
        <begin position="21"/>
        <end position="689"/>
    </location>
</feature>
<dbReference type="STRING" id="28134.SAMN05444288_1419"/>
<dbReference type="InterPro" id="IPR008928">
    <property type="entry name" value="6-hairpin_glycosidase_sf"/>
</dbReference>
<dbReference type="EMBL" id="AEPE02000005">
    <property type="protein sequence ID" value="EFZ36868.1"/>
    <property type="molecule type" value="Genomic_DNA"/>
</dbReference>
<proteinExistence type="predicted"/>
<evidence type="ECO:0000313" key="4">
    <source>
        <dbReference type="Proteomes" id="UP000005580"/>
    </source>
</evidence>
<dbReference type="AlphaFoldDB" id="E7RRI0"/>
<organism evidence="3 4">
    <name type="scientific">Hoylesella oralis ATCC 33269</name>
    <dbReference type="NCBI Taxonomy" id="873533"/>
    <lineage>
        <taxon>Bacteria</taxon>
        <taxon>Pseudomonadati</taxon>
        <taxon>Bacteroidota</taxon>
        <taxon>Bacteroidia</taxon>
        <taxon>Bacteroidales</taxon>
        <taxon>Prevotellaceae</taxon>
        <taxon>Hoylesella</taxon>
    </lineage>
</organism>
<gene>
    <name evidence="3" type="ORF">HMPREF0663_11781</name>
</gene>
<protein>
    <recommendedName>
        <fullName evidence="2">Non-reducing end beta-L-arabinofuranosidase-like GH127 middle domain-containing protein</fullName>
    </recommendedName>
</protein>
<feature type="signal peptide" evidence="1">
    <location>
        <begin position="1"/>
        <end position="20"/>
    </location>
</feature>
<evidence type="ECO:0000259" key="2">
    <source>
        <dbReference type="Pfam" id="PF20736"/>
    </source>
</evidence>
<dbReference type="Proteomes" id="UP000005580">
    <property type="component" value="Unassembled WGS sequence"/>
</dbReference>
<keyword evidence="1" id="KW-0732">Signal</keyword>
<name>E7RRI0_9BACT</name>
<dbReference type="PANTHER" id="PTHR43465">
    <property type="entry name" value="DUF1680 DOMAIN PROTEIN (AFU_ORTHOLOGUE AFUA_1G08910)"/>
    <property type="match status" value="1"/>
</dbReference>
<dbReference type="Pfam" id="PF20736">
    <property type="entry name" value="Glyco_hydro127M"/>
    <property type="match status" value="1"/>
</dbReference>
<evidence type="ECO:0000256" key="1">
    <source>
        <dbReference type="SAM" id="SignalP"/>
    </source>
</evidence>
<dbReference type="SUPFAM" id="SSF48208">
    <property type="entry name" value="Six-hairpin glycosidases"/>
    <property type="match status" value="1"/>
</dbReference>
<dbReference type="GO" id="GO:0005975">
    <property type="term" value="P:carbohydrate metabolic process"/>
    <property type="evidence" value="ECO:0007669"/>
    <property type="project" value="InterPro"/>
</dbReference>